<dbReference type="Pfam" id="PF05678">
    <property type="entry name" value="VQ"/>
    <property type="match status" value="1"/>
</dbReference>
<dbReference type="PANTHER" id="PTHR33624">
    <property type="entry name" value="SIGMA FACTOR BINDING PROTEIN 1, CHLOROPLASTIC"/>
    <property type="match status" value="1"/>
</dbReference>
<evidence type="ECO:0000313" key="3">
    <source>
        <dbReference type="EMBL" id="MBA4653939.1"/>
    </source>
</evidence>
<reference evidence="3" key="2">
    <citation type="submission" date="2020-07" db="EMBL/GenBank/DDBJ databases">
        <authorList>
            <person name="Vera ALvarez R."/>
            <person name="Arias-Moreno D.M."/>
            <person name="Jimenez-Jacinto V."/>
            <person name="Jimenez-Bremont J.F."/>
            <person name="Swaminathan K."/>
            <person name="Moose S.P."/>
            <person name="Guerrero-Gonzalez M.L."/>
            <person name="Marino-Ramirez L."/>
            <person name="Landsman D."/>
            <person name="Rodriguez-Kessler M."/>
            <person name="Delgado-Sanchez P."/>
        </authorList>
    </citation>
    <scope>NUCLEOTIDE SEQUENCE</scope>
    <source>
        <tissue evidence="3">Cladode</tissue>
    </source>
</reference>
<dbReference type="AlphaFoldDB" id="A0A7C8ZX93"/>
<protein>
    <recommendedName>
        <fullName evidence="2">VQ domain-containing protein</fullName>
    </recommendedName>
</protein>
<accession>A0A7C8ZX93</accession>
<dbReference type="PANTHER" id="PTHR33624:SF17">
    <property type="entry name" value="OS07G0687400 PROTEIN"/>
    <property type="match status" value="1"/>
</dbReference>
<dbReference type="EMBL" id="GISG01181389">
    <property type="protein sequence ID" value="MBA4653939.1"/>
    <property type="molecule type" value="Transcribed_RNA"/>
</dbReference>
<dbReference type="InterPro" id="IPR039335">
    <property type="entry name" value="SIB1/2"/>
</dbReference>
<feature type="compositionally biased region" description="Low complexity" evidence="1">
    <location>
        <begin position="1"/>
        <end position="21"/>
    </location>
</feature>
<organism evidence="3">
    <name type="scientific">Opuntia streptacantha</name>
    <name type="common">Prickly pear cactus</name>
    <name type="synonym">Opuntia cardona</name>
    <dbReference type="NCBI Taxonomy" id="393608"/>
    <lineage>
        <taxon>Eukaryota</taxon>
        <taxon>Viridiplantae</taxon>
        <taxon>Streptophyta</taxon>
        <taxon>Embryophyta</taxon>
        <taxon>Tracheophyta</taxon>
        <taxon>Spermatophyta</taxon>
        <taxon>Magnoliopsida</taxon>
        <taxon>eudicotyledons</taxon>
        <taxon>Gunneridae</taxon>
        <taxon>Pentapetalae</taxon>
        <taxon>Caryophyllales</taxon>
        <taxon>Cactineae</taxon>
        <taxon>Cactaceae</taxon>
        <taxon>Opuntioideae</taxon>
        <taxon>Opuntia</taxon>
    </lineage>
</organism>
<sequence length="177" mass="19370">MSTTTTTKTPKPAPKKAVTTKRGGGGRPKSRKSNTAAVNSARERGLKVVHISNPMRVEVSPAEFRSLVQELTGRHALEWPDHPRWRNATTTTDPSLSGFALDNISNDHQVPAPAGGGTATLEAENEEEEEELHQDFDLLGFDQPAISCSFGSDPSYDHDDHEMLYMGNDFISGFMCE</sequence>
<feature type="compositionally biased region" description="Acidic residues" evidence="1">
    <location>
        <begin position="123"/>
        <end position="132"/>
    </location>
</feature>
<dbReference type="InterPro" id="IPR008889">
    <property type="entry name" value="VQ"/>
</dbReference>
<name>A0A7C8ZX93_OPUST</name>
<proteinExistence type="predicted"/>
<evidence type="ECO:0000259" key="2">
    <source>
        <dbReference type="Pfam" id="PF05678"/>
    </source>
</evidence>
<feature type="region of interest" description="Disordered" evidence="1">
    <location>
        <begin position="1"/>
        <end position="41"/>
    </location>
</feature>
<feature type="domain" description="VQ" evidence="2">
    <location>
        <begin position="51"/>
        <end position="76"/>
    </location>
</feature>
<feature type="region of interest" description="Disordered" evidence="1">
    <location>
        <begin position="106"/>
        <end position="132"/>
    </location>
</feature>
<evidence type="ECO:0000256" key="1">
    <source>
        <dbReference type="SAM" id="MobiDB-lite"/>
    </source>
</evidence>
<reference evidence="3" key="1">
    <citation type="journal article" date="2013" name="J. Plant Res.">
        <title>Effect of fungi and light on seed germination of three Opuntia species from semiarid lands of central Mexico.</title>
        <authorList>
            <person name="Delgado-Sanchez P."/>
            <person name="Jimenez-Bremont J.F."/>
            <person name="Guerrero-Gonzalez Mde L."/>
            <person name="Flores J."/>
        </authorList>
    </citation>
    <scope>NUCLEOTIDE SEQUENCE</scope>
    <source>
        <tissue evidence="3">Cladode</tissue>
    </source>
</reference>